<dbReference type="InterPro" id="IPR013830">
    <property type="entry name" value="SGNH_hydro"/>
</dbReference>
<dbReference type="STRING" id="1891926.Fuma_00270"/>
<keyword evidence="4" id="KW-1185">Reference proteome</keyword>
<proteinExistence type="predicted"/>
<dbReference type="EC" id="3.1.1.2" evidence="3"/>
<protein>
    <submittedName>
        <fullName evidence="3">Arylesterase</fullName>
        <ecNumber evidence="3">3.1.1.2</ecNumber>
    </submittedName>
</protein>
<dbReference type="SUPFAM" id="SSF52266">
    <property type="entry name" value="SGNH hydrolase"/>
    <property type="match status" value="1"/>
</dbReference>
<evidence type="ECO:0000259" key="2">
    <source>
        <dbReference type="Pfam" id="PF13472"/>
    </source>
</evidence>
<organism evidence="3 4">
    <name type="scientific">Fuerstiella marisgermanici</name>
    <dbReference type="NCBI Taxonomy" id="1891926"/>
    <lineage>
        <taxon>Bacteria</taxon>
        <taxon>Pseudomonadati</taxon>
        <taxon>Planctomycetota</taxon>
        <taxon>Planctomycetia</taxon>
        <taxon>Planctomycetales</taxon>
        <taxon>Planctomycetaceae</taxon>
        <taxon>Fuerstiella</taxon>
    </lineage>
</organism>
<dbReference type="InterPro" id="IPR036514">
    <property type="entry name" value="SGNH_hydro_sf"/>
</dbReference>
<evidence type="ECO:0000313" key="3">
    <source>
        <dbReference type="EMBL" id="APZ90689.1"/>
    </source>
</evidence>
<name>A0A1P8W9G6_9PLAN</name>
<dbReference type="AlphaFoldDB" id="A0A1P8W9G6"/>
<dbReference type="KEGG" id="fmr:Fuma_00270"/>
<evidence type="ECO:0000313" key="4">
    <source>
        <dbReference type="Proteomes" id="UP000187735"/>
    </source>
</evidence>
<gene>
    <name evidence="3" type="ORF">Fuma_00270</name>
</gene>
<reference evidence="3 4" key="1">
    <citation type="journal article" date="2016" name="Front. Microbiol.">
        <title>Fuerstia marisgermanicae gen. nov., sp. nov., an Unusual Member of the Phylum Planctomycetes from the German Wadden Sea.</title>
        <authorList>
            <person name="Kohn T."/>
            <person name="Heuer A."/>
            <person name="Jogler M."/>
            <person name="Vollmers J."/>
            <person name="Boedeker C."/>
            <person name="Bunk B."/>
            <person name="Rast P."/>
            <person name="Borchert D."/>
            <person name="Glockner I."/>
            <person name="Freese H.M."/>
            <person name="Klenk H.P."/>
            <person name="Overmann J."/>
            <person name="Kaster A.K."/>
            <person name="Rohde M."/>
            <person name="Wiegand S."/>
            <person name="Jogler C."/>
        </authorList>
    </citation>
    <scope>NUCLEOTIDE SEQUENCE [LARGE SCALE GENOMIC DNA]</scope>
    <source>
        <strain evidence="3 4">NH11</strain>
    </source>
</reference>
<dbReference type="GO" id="GO:0004622">
    <property type="term" value="F:phosphatidylcholine lysophospholipase activity"/>
    <property type="evidence" value="ECO:0007669"/>
    <property type="project" value="TreeGrafter"/>
</dbReference>
<dbReference type="Pfam" id="PF13472">
    <property type="entry name" value="Lipase_GDSL_2"/>
    <property type="match status" value="1"/>
</dbReference>
<keyword evidence="3" id="KW-0378">Hydrolase</keyword>
<dbReference type="Gene3D" id="3.40.50.1110">
    <property type="entry name" value="SGNH hydrolase"/>
    <property type="match status" value="1"/>
</dbReference>
<dbReference type="EMBL" id="CP017641">
    <property type="protein sequence ID" value="APZ90689.1"/>
    <property type="molecule type" value="Genomic_DNA"/>
</dbReference>
<accession>A0A1P8W9G6</accession>
<dbReference type="PANTHER" id="PTHR30383:SF5">
    <property type="entry name" value="SGNH HYDROLASE-TYPE ESTERASE DOMAIN-CONTAINING PROTEIN"/>
    <property type="match status" value="1"/>
</dbReference>
<sequence precursor="true">MTTAIAHSFTIPPQTLKKNHQPNRKNPMRRTLYAFLASLAFFCAAGMLSSTAADEPKPWKYAPDQLKPFWKSDVVHRESVLFVRDKATGVASASVLFPIEKIISVEDSTGTIVYTAGDDFSHVPGSREISVPANSRIVTKTAADLRRPANSQRHRLTHRDGNGEILFGAKLEYHNMQTWITYSKAKDDWPVAMPSFNPAALPRTLDRLKKGESISIVLLGDSISTGCNASAWGGGAPFQPAYQDLLKQHLATHYDTTVTLTNLSVGGTSTPWGVEQIPEVVKAKPDLILLAFGMNDSAGRSPEEYGKNISRMISTARETIPNAEFILIAPMLGNRDWTVLKHDVFPKYRDQLASLCKPGIALADLTSVWHEFLERKKDHDLTGNGVNHPNDFGHRVYAQVLSALLVDETQE</sequence>
<dbReference type="CDD" id="cd00229">
    <property type="entry name" value="SGNH_hydrolase"/>
    <property type="match status" value="1"/>
</dbReference>
<dbReference type="GO" id="GO:0004064">
    <property type="term" value="F:arylesterase activity"/>
    <property type="evidence" value="ECO:0007669"/>
    <property type="project" value="UniProtKB-EC"/>
</dbReference>
<dbReference type="InterPro" id="IPR051532">
    <property type="entry name" value="Ester_Hydrolysis_Enzymes"/>
</dbReference>
<feature type="domain" description="SGNH hydrolase-type esterase" evidence="2">
    <location>
        <begin position="218"/>
        <end position="396"/>
    </location>
</feature>
<feature type="region of interest" description="Disordered" evidence="1">
    <location>
        <begin position="1"/>
        <end position="25"/>
    </location>
</feature>
<evidence type="ECO:0000256" key="1">
    <source>
        <dbReference type="SAM" id="MobiDB-lite"/>
    </source>
</evidence>
<dbReference type="Proteomes" id="UP000187735">
    <property type="component" value="Chromosome"/>
</dbReference>
<dbReference type="PANTHER" id="PTHR30383">
    <property type="entry name" value="THIOESTERASE 1/PROTEASE 1/LYSOPHOSPHOLIPASE L1"/>
    <property type="match status" value="1"/>
</dbReference>